<dbReference type="VEuPathDB" id="FungiDB:GVI51_I02739"/>
<dbReference type="InterPro" id="IPR036338">
    <property type="entry name" value="Aha1"/>
</dbReference>
<dbReference type="PhylomeDB" id="A0A0W0CPG9"/>
<dbReference type="VEuPathDB" id="FungiDB:CAGL0I02992g"/>
<evidence type="ECO:0000259" key="2">
    <source>
        <dbReference type="SMART" id="SM01000"/>
    </source>
</evidence>
<dbReference type="Proteomes" id="UP000054886">
    <property type="component" value="Unassembled WGS sequence"/>
</dbReference>
<evidence type="ECO:0000313" key="4">
    <source>
        <dbReference type="Proteomes" id="UP000054886"/>
    </source>
</evidence>
<dbReference type="GO" id="GO:0051087">
    <property type="term" value="F:protein-folding chaperone binding"/>
    <property type="evidence" value="ECO:0007669"/>
    <property type="project" value="EnsemblFungi"/>
</dbReference>
<dbReference type="PANTHER" id="PTHR13009:SF15">
    <property type="entry name" value="HSP90 CO-CHAPERONE HCH1"/>
    <property type="match status" value="1"/>
</dbReference>
<protein>
    <submittedName>
        <fullName evidence="3">Hsp90 co-chaperone HCH1</fullName>
    </submittedName>
</protein>
<dbReference type="VEuPathDB" id="FungiDB:GW608_L02739"/>
<dbReference type="VEuPathDB" id="FungiDB:GWK60_L02739"/>
<dbReference type="OrthoDB" id="567237at2759"/>
<evidence type="ECO:0000313" key="3">
    <source>
        <dbReference type="EMBL" id="KTB05686.1"/>
    </source>
</evidence>
<dbReference type="GO" id="GO:0005829">
    <property type="term" value="C:cytosol"/>
    <property type="evidence" value="ECO:0007669"/>
    <property type="project" value="TreeGrafter"/>
</dbReference>
<comment type="similarity">
    <text evidence="1">Belongs to the AHA1 family.</text>
</comment>
<dbReference type="EMBL" id="LLZZ01000112">
    <property type="protein sequence ID" value="KTB05686.1"/>
    <property type="molecule type" value="Genomic_DNA"/>
</dbReference>
<dbReference type="PANTHER" id="PTHR13009">
    <property type="entry name" value="HEAT SHOCK PROTEIN 90 HSP90 CO-CHAPERONE AHA-1"/>
    <property type="match status" value="1"/>
</dbReference>
<accession>A0A0W0CPG9</accession>
<sequence>MAVLNPNNWHWIDKNTLPWSKEYFNQKFDELCVAVPEEKVVKVSSVVVKGDSNVSQRKGKPICYYDLHLTMDVLLDEDNVGSVEIPEFMHDDMDFEIKMNCSDAEIRDQLNKVFIPKLMELMGQYQKDLLEEHSRDLQMSN</sequence>
<comment type="caution">
    <text evidence="3">The sequence shown here is derived from an EMBL/GenBank/DDBJ whole genome shotgun (WGS) entry which is preliminary data.</text>
</comment>
<dbReference type="InterPro" id="IPR015310">
    <property type="entry name" value="AHSA1-like_N"/>
</dbReference>
<feature type="domain" description="Activator of Hsp90 ATPase AHSA1-like N-terminal" evidence="2">
    <location>
        <begin position="13"/>
        <end position="135"/>
    </location>
</feature>
<dbReference type="SMART" id="SM01000">
    <property type="entry name" value="Aha1_N"/>
    <property type="match status" value="1"/>
</dbReference>
<dbReference type="Pfam" id="PF09229">
    <property type="entry name" value="Aha1_N"/>
    <property type="match status" value="1"/>
</dbReference>
<reference evidence="3 4" key="1">
    <citation type="submission" date="2015-10" db="EMBL/GenBank/DDBJ databases">
        <title>Draft genomes sequences of Candida glabrata isolates 1A, 1B, 2A, 2B, 3A and 3B.</title>
        <authorList>
            <person name="Haavelsrud O.E."/>
            <person name="Gaustad P."/>
        </authorList>
    </citation>
    <scope>NUCLEOTIDE SEQUENCE [LARGE SCALE GENOMIC DNA]</scope>
    <source>
        <strain evidence="3">910700640</strain>
    </source>
</reference>
<dbReference type="AlphaFoldDB" id="A0A0W0CPG9"/>
<dbReference type="GO" id="GO:0001671">
    <property type="term" value="F:ATPase activator activity"/>
    <property type="evidence" value="ECO:0007669"/>
    <property type="project" value="EnsemblFungi"/>
</dbReference>
<dbReference type="SUPFAM" id="SSF103111">
    <property type="entry name" value="Activator of Hsp90 ATPase, Aha1"/>
    <property type="match status" value="1"/>
</dbReference>
<proteinExistence type="inferred from homology"/>
<name>A0A0W0CPG9_CANGB</name>
<dbReference type="GO" id="GO:0006457">
    <property type="term" value="P:protein folding"/>
    <property type="evidence" value="ECO:0007669"/>
    <property type="project" value="EnsemblFungi"/>
</dbReference>
<gene>
    <name evidence="3" type="ORF">AO440_002465</name>
</gene>
<dbReference type="OMA" id="EFMHDED"/>
<organism evidence="3 4">
    <name type="scientific">Candida glabrata</name>
    <name type="common">Yeast</name>
    <name type="synonym">Torulopsis glabrata</name>
    <dbReference type="NCBI Taxonomy" id="5478"/>
    <lineage>
        <taxon>Eukaryota</taxon>
        <taxon>Fungi</taxon>
        <taxon>Dikarya</taxon>
        <taxon>Ascomycota</taxon>
        <taxon>Saccharomycotina</taxon>
        <taxon>Saccharomycetes</taxon>
        <taxon>Saccharomycetales</taxon>
        <taxon>Saccharomycetaceae</taxon>
        <taxon>Nakaseomyces</taxon>
    </lineage>
</organism>
<evidence type="ECO:0000256" key="1">
    <source>
        <dbReference type="ARBA" id="ARBA00006817"/>
    </source>
</evidence>
<dbReference type="Gene3D" id="3.15.10.20">
    <property type="entry name" value="Activator of Hsp90 ATPase Aha1, N-terminal domain"/>
    <property type="match status" value="1"/>
</dbReference>
<dbReference type="VEuPathDB" id="FungiDB:B1J91_I02992g"/>